<comment type="caution">
    <text evidence="3">The sequence shown here is derived from an EMBL/GenBank/DDBJ whole genome shotgun (WGS) entry which is preliminary data.</text>
</comment>
<sequence>MKTILVPLDGSPFGEYALPTALAMARHLSATLHLIHVHEMVANTLSPAGTPFFDPDVDLALCNHEQAYLASVAERIASVWDGPVEHSVLRGVVADVICSHAHEVDAGMIVLSTHGRGGLARAWLGSVADRVIRQSQMPTLAIHPTDTPPQLDQPFPFTHILIPLDGTPLAEHAIGVVLEMCGPHPIHLDLVRVVEPIVHGFTLSGIEPSIDVDAQERAWQQATLYLDDLAHPLREQGHVVMTYAPVGHLANAILERAEMDGVALIAMTTHGRRGMARMFMGSVADKVLRSTTLPLLIYRPPVE</sequence>
<dbReference type="STRING" id="765420.OSCT_1598"/>
<comment type="similarity">
    <text evidence="1">Belongs to the universal stress protein A family.</text>
</comment>
<name>E1IE47_9CHLR</name>
<dbReference type="Pfam" id="PF00582">
    <property type="entry name" value="Usp"/>
    <property type="match status" value="2"/>
</dbReference>
<evidence type="ECO:0000259" key="2">
    <source>
        <dbReference type="Pfam" id="PF00582"/>
    </source>
</evidence>
<reference evidence="3 4" key="1">
    <citation type="journal article" date="2011" name="J. Bacteriol.">
        <title>Draft genome sequence of the anoxygenic filamentous phototrophic bacterium Oscillochloris trichoides subsp. DG-6.</title>
        <authorList>
            <person name="Kuznetsov B.B."/>
            <person name="Ivanovsky R.N."/>
            <person name="Keppen O.I."/>
            <person name="Sukhacheva M.V."/>
            <person name="Bumazhkin B.K."/>
            <person name="Patutina E.O."/>
            <person name="Beletsky A.V."/>
            <person name="Mardanov A.V."/>
            <person name="Baslerov R.V."/>
            <person name="Panteleeva A.N."/>
            <person name="Kolganova T.V."/>
            <person name="Ravin N.V."/>
            <person name="Skryabin K.G."/>
        </authorList>
    </citation>
    <scope>NUCLEOTIDE SEQUENCE [LARGE SCALE GENOMIC DNA]</scope>
    <source>
        <strain evidence="3 4">DG-6</strain>
    </source>
</reference>
<dbReference type="PRINTS" id="PR01438">
    <property type="entry name" value="UNVRSLSTRESS"/>
</dbReference>
<dbReference type="AlphaFoldDB" id="E1IE47"/>
<evidence type="ECO:0000313" key="3">
    <source>
        <dbReference type="EMBL" id="EFO80507.1"/>
    </source>
</evidence>
<dbReference type="Gene3D" id="3.40.50.620">
    <property type="entry name" value="HUPs"/>
    <property type="match status" value="2"/>
</dbReference>
<dbReference type="PANTHER" id="PTHR46268:SF6">
    <property type="entry name" value="UNIVERSAL STRESS PROTEIN UP12"/>
    <property type="match status" value="1"/>
</dbReference>
<evidence type="ECO:0000313" key="4">
    <source>
        <dbReference type="Proteomes" id="UP000054010"/>
    </source>
</evidence>
<proteinExistence type="inferred from homology"/>
<keyword evidence="4" id="KW-1185">Reference proteome</keyword>
<dbReference type="SUPFAM" id="SSF52402">
    <property type="entry name" value="Adenine nucleotide alpha hydrolases-like"/>
    <property type="match status" value="2"/>
</dbReference>
<organism evidence="3 4">
    <name type="scientific">Oscillochloris trichoides DG-6</name>
    <dbReference type="NCBI Taxonomy" id="765420"/>
    <lineage>
        <taxon>Bacteria</taxon>
        <taxon>Bacillati</taxon>
        <taxon>Chloroflexota</taxon>
        <taxon>Chloroflexia</taxon>
        <taxon>Chloroflexales</taxon>
        <taxon>Chloroflexineae</taxon>
        <taxon>Oscillochloridaceae</taxon>
        <taxon>Oscillochloris</taxon>
    </lineage>
</organism>
<feature type="domain" description="UspA" evidence="2">
    <location>
        <begin position="1"/>
        <end position="143"/>
    </location>
</feature>
<dbReference type="Proteomes" id="UP000054010">
    <property type="component" value="Unassembled WGS sequence"/>
</dbReference>
<dbReference type="eggNOG" id="COG0589">
    <property type="taxonomic scope" value="Bacteria"/>
</dbReference>
<protein>
    <submittedName>
        <fullName evidence="3">UspA domain-containing protein</fullName>
    </submittedName>
</protein>
<dbReference type="InterPro" id="IPR014729">
    <property type="entry name" value="Rossmann-like_a/b/a_fold"/>
</dbReference>
<dbReference type="HOGENOM" id="CLU_049301_2_1_0"/>
<dbReference type="PANTHER" id="PTHR46268">
    <property type="entry name" value="STRESS RESPONSE PROTEIN NHAX"/>
    <property type="match status" value="1"/>
</dbReference>
<dbReference type="CDD" id="cd00293">
    <property type="entry name" value="USP-like"/>
    <property type="match status" value="2"/>
</dbReference>
<accession>E1IE47</accession>
<dbReference type="InterPro" id="IPR006015">
    <property type="entry name" value="Universal_stress_UspA"/>
</dbReference>
<gene>
    <name evidence="3" type="ORF">OSCT_1598</name>
</gene>
<evidence type="ECO:0000256" key="1">
    <source>
        <dbReference type="ARBA" id="ARBA00008791"/>
    </source>
</evidence>
<dbReference type="InterPro" id="IPR006016">
    <property type="entry name" value="UspA"/>
</dbReference>
<dbReference type="EMBL" id="ADVR01000051">
    <property type="protein sequence ID" value="EFO80507.1"/>
    <property type="molecule type" value="Genomic_DNA"/>
</dbReference>
<feature type="domain" description="UspA" evidence="2">
    <location>
        <begin position="157"/>
        <end position="299"/>
    </location>
</feature>
<dbReference type="OrthoDB" id="9808582at2"/>